<evidence type="ECO:0000259" key="9">
    <source>
        <dbReference type="Pfam" id="PF00460"/>
    </source>
</evidence>
<dbReference type="InterPro" id="IPR002371">
    <property type="entry name" value="FlgK"/>
</dbReference>
<protein>
    <recommendedName>
        <fullName evidence="4 7">Flagellar hook-associated protein 1</fullName>
        <shortName evidence="7">HAP1</shortName>
    </recommendedName>
</protein>
<keyword evidence="12" id="KW-0969">Cilium</keyword>
<comment type="similarity">
    <text evidence="3 7">Belongs to the flagella basal body rod proteins family.</text>
</comment>
<keyword evidence="13" id="KW-1185">Reference proteome</keyword>
<reference evidence="13" key="1">
    <citation type="journal article" date="2019" name="Int. J. Syst. Evol. Microbiol.">
        <title>The Global Catalogue of Microorganisms (GCM) 10K type strain sequencing project: providing services to taxonomists for standard genome sequencing and annotation.</title>
        <authorList>
            <consortium name="The Broad Institute Genomics Platform"/>
            <consortium name="The Broad Institute Genome Sequencing Center for Infectious Disease"/>
            <person name="Wu L."/>
            <person name="Ma J."/>
        </authorList>
    </citation>
    <scope>NUCLEOTIDE SEQUENCE [LARGE SCALE GENOMIC DNA]</scope>
    <source>
        <strain evidence="13">CGMCC 1.12286</strain>
    </source>
</reference>
<evidence type="ECO:0000259" key="10">
    <source>
        <dbReference type="Pfam" id="PF06429"/>
    </source>
</evidence>
<evidence type="ECO:0000256" key="2">
    <source>
        <dbReference type="ARBA" id="ARBA00004613"/>
    </source>
</evidence>
<keyword evidence="12" id="KW-0282">Flagellum</keyword>
<keyword evidence="5 7" id="KW-0964">Secreted</keyword>
<dbReference type="Proteomes" id="UP001597079">
    <property type="component" value="Unassembled WGS sequence"/>
</dbReference>
<keyword evidence="12" id="KW-0966">Cell projection</keyword>
<dbReference type="Pfam" id="PF06429">
    <property type="entry name" value="Flg_bbr_C"/>
    <property type="match status" value="1"/>
</dbReference>
<evidence type="ECO:0000256" key="4">
    <source>
        <dbReference type="ARBA" id="ARBA00016244"/>
    </source>
</evidence>
<dbReference type="Pfam" id="PF22638">
    <property type="entry name" value="FlgK_D1"/>
    <property type="match status" value="1"/>
</dbReference>
<keyword evidence="6 7" id="KW-0975">Bacterial flagellum</keyword>
<dbReference type="Pfam" id="PF00460">
    <property type="entry name" value="Flg_bb_rod"/>
    <property type="match status" value="1"/>
</dbReference>
<keyword evidence="8" id="KW-0175">Coiled coil</keyword>
<dbReference type="InterPro" id="IPR010930">
    <property type="entry name" value="Flg_bb/hook_C_dom"/>
</dbReference>
<dbReference type="SUPFAM" id="SSF64518">
    <property type="entry name" value="Phase 1 flagellin"/>
    <property type="match status" value="1"/>
</dbReference>
<dbReference type="InterPro" id="IPR001444">
    <property type="entry name" value="Flag_bb_rod_N"/>
</dbReference>
<evidence type="ECO:0000256" key="5">
    <source>
        <dbReference type="ARBA" id="ARBA00022525"/>
    </source>
</evidence>
<evidence type="ECO:0000256" key="8">
    <source>
        <dbReference type="SAM" id="Coils"/>
    </source>
</evidence>
<dbReference type="EMBL" id="JBHUCX010000102">
    <property type="protein sequence ID" value="MFD1678248.1"/>
    <property type="molecule type" value="Genomic_DNA"/>
</dbReference>
<evidence type="ECO:0000256" key="6">
    <source>
        <dbReference type="ARBA" id="ARBA00023143"/>
    </source>
</evidence>
<evidence type="ECO:0000256" key="7">
    <source>
        <dbReference type="RuleBase" id="RU362065"/>
    </source>
</evidence>
<dbReference type="RefSeq" id="WP_377946285.1">
    <property type="nucleotide sequence ID" value="NZ_JBHUCX010000102.1"/>
</dbReference>
<organism evidence="12 13">
    <name type="scientific">Alicyclobacillus fodiniaquatilis</name>
    <dbReference type="NCBI Taxonomy" id="1661150"/>
    <lineage>
        <taxon>Bacteria</taxon>
        <taxon>Bacillati</taxon>
        <taxon>Bacillota</taxon>
        <taxon>Bacilli</taxon>
        <taxon>Bacillales</taxon>
        <taxon>Alicyclobacillaceae</taxon>
        <taxon>Alicyclobacillus</taxon>
    </lineage>
</organism>
<evidence type="ECO:0000259" key="11">
    <source>
        <dbReference type="Pfam" id="PF22638"/>
    </source>
</evidence>
<dbReference type="PRINTS" id="PR01005">
    <property type="entry name" value="FLGHOOKAP1"/>
</dbReference>
<feature type="domain" description="Flagellar basal body rod protein N-terminal" evidence="9">
    <location>
        <begin position="9"/>
        <end position="39"/>
    </location>
</feature>
<evidence type="ECO:0000313" key="12">
    <source>
        <dbReference type="EMBL" id="MFD1678248.1"/>
    </source>
</evidence>
<dbReference type="PANTHER" id="PTHR30033:SF1">
    <property type="entry name" value="FLAGELLAR HOOK-ASSOCIATED PROTEIN 1"/>
    <property type="match status" value="1"/>
</dbReference>
<gene>
    <name evidence="7 12" type="primary">flgK</name>
    <name evidence="12" type="ORF">ACFSB2_26645</name>
</gene>
<evidence type="ECO:0000256" key="3">
    <source>
        <dbReference type="ARBA" id="ARBA00009677"/>
    </source>
</evidence>
<feature type="domain" description="Flagellar basal-body/hook protein C-terminal" evidence="10">
    <location>
        <begin position="423"/>
        <end position="461"/>
    </location>
</feature>
<evidence type="ECO:0000256" key="1">
    <source>
        <dbReference type="ARBA" id="ARBA00004365"/>
    </source>
</evidence>
<dbReference type="NCBIfam" id="TIGR02492">
    <property type="entry name" value="flgK_ends"/>
    <property type="match status" value="1"/>
</dbReference>
<sequence length="463" mass="48338">MSIGTYFGLNVAVNAMNTAQEAEAVISNNIANSSTQGYTTETANIVESDPMTDLPSGQLGQGSSVESVTRSVNDFYNQQVNVSTSSYNAQNSLMTNLDQIQTIMNATSSTSLQGSIDDFFTAFQTLSTEPQNSAAGQSAIEQAQNLSSSFSTVQNQLLSTISNLNSVVSGSANGSEVSTVNQYATQLNQLNQQISNITSTGQNANQLLDQRDELLNNLSQLGNIKYSENSDGSVSVIFGTTNIVNTSGGFSTTTFTAADTSGVTSGSIYGNMQGISAAQNVIQTLGSLQSAIADGVNSQLELGYQNNSSMQGVPLFNVTSSNVTDGSTTTPVTSLSVTNITSDQLAVAQNASAPGDGSNASAIAALQNSTSLTDSNGNPLNSTPDIYYATLITNIGSQASTAQSNQQTADAILQQNQSMQESVSSVNVDDQMAQMVEFQNAYSAAAKIINTQNEMLQTLIQEA</sequence>
<name>A0ABW4JSQ4_9BACL</name>
<comment type="subcellular location">
    <subcellularLocation>
        <location evidence="1 7">Bacterial flagellum</location>
    </subcellularLocation>
    <subcellularLocation>
        <location evidence="2 7">Secreted</location>
    </subcellularLocation>
</comment>
<dbReference type="InterPro" id="IPR053927">
    <property type="entry name" value="FlgK_helical"/>
</dbReference>
<feature type="coiled-coil region" evidence="8">
    <location>
        <begin position="180"/>
        <end position="224"/>
    </location>
</feature>
<dbReference type="InterPro" id="IPR019776">
    <property type="entry name" value="Flagellar_basal_body_rod_CS"/>
</dbReference>
<accession>A0ABW4JSQ4</accession>
<dbReference type="PROSITE" id="PS00588">
    <property type="entry name" value="FLAGELLA_BB_ROD"/>
    <property type="match status" value="1"/>
</dbReference>
<comment type="caution">
    <text evidence="12">The sequence shown here is derived from an EMBL/GenBank/DDBJ whole genome shotgun (WGS) entry which is preliminary data.</text>
</comment>
<proteinExistence type="inferred from homology"/>
<evidence type="ECO:0000313" key="13">
    <source>
        <dbReference type="Proteomes" id="UP001597079"/>
    </source>
</evidence>
<dbReference type="PANTHER" id="PTHR30033">
    <property type="entry name" value="FLAGELLAR HOOK-ASSOCIATED PROTEIN 1"/>
    <property type="match status" value="1"/>
</dbReference>
<feature type="domain" description="Flagellar hook-associated protein FlgK helical" evidence="11">
    <location>
        <begin position="97"/>
        <end position="316"/>
    </location>
</feature>